<comment type="caution">
    <text evidence="2">The sequence shown here is derived from an EMBL/GenBank/DDBJ whole genome shotgun (WGS) entry which is preliminary data.</text>
</comment>
<feature type="compositionally biased region" description="Low complexity" evidence="1">
    <location>
        <begin position="167"/>
        <end position="183"/>
    </location>
</feature>
<dbReference type="EMBL" id="JACAZE010000003">
    <property type="protein sequence ID" value="KAF7319195.1"/>
    <property type="molecule type" value="Genomic_DNA"/>
</dbReference>
<dbReference type="AlphaFoldDB" id="A0A8H6TP23"/>
<dbReference type="Proteomes" id="UP000613580">
    <property type="component" value="Unassembled WGS sequence"/>
</dbReference>
<reference evidence="2" key="1">
    <citation type="submission" date="2020-05" db="EMBL/GenBank/DDBJ databases">
        <title>Mycena genomes resolve the evolution of fungal bioluminescence.</title>
        <authorList>
            <person name="Tsai I.J."/>
        </authorList>
    </citation>
    <scope>NUCLEOTIDE SEQUENCE</scope>
    <source>
        <strain evidence="2">110903Hualien_Pintung</strain>
    </source>
</reference>
<protein>
    <submittedName>
        <fullName evidence="2">Zn(2)-C6 fungal-type domain-containing protein</fullName>
    </submittedName>
</protein>
<feature type="region of interest" description="Disordered" evidence="1">
    <location>
        <begin position="163"/>
        <end position="183"/>
    </location>
</feature>
<proteinExistence type="predicted"/>
<accession>A0A8H6TP23</accession>
<sequence length="576" mass="62379">MVFLAHLFLGTLVRKDVRGCSFIGTPPRFESLARRAKLPSRARKTPEDRALADASRSCVSRLDLLFLEAARLLGCAERPAAQTGRPAKSATISSRPVCVQERGFLMMESLDHVHAATDICRLHSLLRQASLYKAGSRSEWILFFLCFGPMSLNGSLYRLPRTASPDSPDGSLISFDSSSSGTSSNAWSGTFPSNINLNIAAFPGVLEQDFASNRAPSSSSYNAYSFGVLSGTGDDAAASLGGSSASGMDYFASPQSAWDAFFGGQTSAAISLPQTLPNVFNGSGFGAGYELGVGNSRGSEWPEAFPAANRKTGSKKSENGKKQVMACLFCRERKIGCIRPQEDEPDQTCNWSTRKDVCDLLTIHPLPTSLVANKAELAATHRDFLKDVVATAVAQKHFLKVTQFVQTDAITDWTSAMGLPAPRAVILSHIVVEKAENMQEVMRDPHIKSLIASAKLTIPNYGQHTSCATYDSLIRSVPMPASVSIADSEAKLRAFVDEALATVSDYTVKYTIWLPNIDVASEVAHHLAMPAPENVAIIRHEFLGDVHKMVSSPGTAEAVEKHAVHRAWLDWGLFFR</sequence>
<evidence type="ECO:0000313" key="2">
    <source>
        <dbReference type="EMBL" id="KAF7319195.1"/>
    </source>
</evidence>
<keyword evidence="3" id="KW-1185">Reference proteome</keyword>
<gene>
    <name evidence="2" type="ORF">HMN09_00256100</name>
</gene>
<organism evidence="2 3">
    <name type="scientific">Mycena chlorophos</name>
    <name type="common">Agaric fungus</name>
    <name type="synonym">Agaricus chlorophos</name>
    <dbReference type="NCBI Taxonomy" id="658473"/>
    <lineage>
        <taxon>Eukaryota</taxon>
        <taxon>Fungi</taxon>
        <taxon>Dikarya</taxon>
        <taxon>Basidiomycota</taxon>
        <taxon>Agaricomycotina</taxon>
        <taxon>Agaricomycetes</taxon>
        <taxon>Agaricomycetidae</taxon>
        <taxon>Agaricales</taxon>
        <taxon>Marasmiineae</taxon>
        <taxon>Mycenaceae</taxon>
        <taxon>Mycena</taxon>
    </lineage>
</organism>
<evidence type="ECO:0000313" key="3">
    <source>
        <dbReference type="Proteomes" id="UP000613580"/>
    </source>
</evidence>
<dbReference type="OrthoDB" id="39175at2759"/>
<name>A0A8H6TP23_MYCCL</name>
<evidence type="ECO:0000256" key="1">
    <source>
        <dbReference type="SAM" id="MobiDB-lite"/>
    </source>
</evidence>